<keyword evidence="2" id="KW-0812">Transmembrane</keyword>
<keyword evidence="2" id="KW-0472">Membrane</keyword>
<evidence type="ECO:0000256" key="2">
    <source>
        <dbReference type="SAM" id="Phobius"/>
    </source>
</evidence>
<gene>
    <name evidence="3" type="ORF">SSFG_00665</name>
</gene>
<dbReference type="eggNOG" id="ENOG5031TJQ">
    <property type="taxonomic scope" value="Bacteria"/>
</dbReference>
<dbReference type="AlphaFoldDB" id="D6A018"/>
<keyword evidence="2" id="KW-1133">Transmembrane helix</keyword>
<accession>D6A018</accession>
<evidence type="ECO:0000313" key="3">
    <source>
        <dbReference type="EMBL" id="EFE65411.2"/>
    </source>
</evidence>
<evidence type="ECO:0000256" key="1">
    <source>
        <dbReference type="SAM" id="MobiDB-lite"/>
    </source>
</evidence>
<sequence length="148" mass="14663">MMRSCAQSAQDRGRGPRWTLRAAVLCPALGVLLAALVVCLGYAEHGGSGKNAAAPTAVSAVTAAAAGIPAGHHVPPVAQQGDCPSGDTCCSPAAHDAAGVLGAPTPSLPVALPRVPGFPSPEQGPTVLAQPPPVHGAPDLHVLQVQRT</sequence>
<feature type="transmembrane region" description="Helical" evidence="2">
    <location>
        <begin position="20"/>
        <end position="43"/>
    </location>
</feature>
<name>D6A018_STRV1</name>
<evidence type="ECO:0000313" key="4">
    <source>
        <dbReference type="Proteomes" id="UP000003824"/>
    </source>
</evidence>
<reference evidence="4" key="1">
    <citation type="submission" date="2008-12" db="EMBL/GenBank/DDBJ databases">
        <title>Annotation of Streptomyces ghanaensis ATCC 14672.</title>
        <authorList>
            <consortium name="The Broad Institute Genome Sequencing Platform"/>
            <consortium name="Broad Institute Microbial Sequencing Center"/>
            <person name="Fischbach M."/>
            <person name="Ward D."/>
            <person name="Young S."/>
            <person name="Kodira C.D."/>
            <person name="Zeng Q."/>
            <person name="Koehrsen M."/>
            <person name="Godfrey P."/>
            <person name="Alvarado L."/>
            <person name="Berlin A.M."/>
            <person name="Borenstein D."/>
            <person name="Chen Z."/>
            <person name="Engels R."/>
            <person name="Freedman E."/>
            <person name="Gellesch M."/>
            <person name="Goldberg J."/>
            <person name="Griggs A."/>
            <person name="Gujja S."/>
            <person name="Heiman D.I."/>
            <person name="Hepburn T.A."/>
            <person name="Howarth C."/>
            <person name="Jen D."/>
            <person name="Larson L."/>
            <person name="Lewis B."/>
            <person name="Mehta T."/>
            <person name="Park D."/>
            <person name="Pearson M."/>
            <person name="Roberts A."/>
            <person name="Saif S."/>
            <person name="Shea T.D."/>
            <person name="Shenoy N."/>
            <person name="Sisk P."/>
            <person name="Stolte C."/>
            <person name="Sykes S.N."/>
            <person name="Walk T."/>
            <person name="White J."/>
            <person name="Yandava C."/>
            <person name="Straight P."/>
            <person name="Clardy J."/>
            <person name="Hung D."/>
            <person name="Kolter R."/>
            <person name="Mekalanos J."/>
            <person name="Walker S."/>
            <person name="Walsh C.T."/>
            <person name="Wieland B.L.C."/>
            <person name="Ilzarbe M."/>
            <person name="Galagan J."/>
            <person name="Nusbaum C."/>
            <person name="Birren B."/>
        </authorList>
    </citation>
    <scope>NUCLEOTIDE SEQUENCE [LARGE SCALE GENOMIC DNA]</scope>
    <source>
        <strain evidence="4">ATCC 14672 / DSM 40746 / JCM 4963 / KCTC 9882 / NRRL B-12104 / FH 1290</strain>
    </source>
</reference>
<protein>
    <submittedName>
        <fullName evidence="3">Predicted protein</fullName>
    </submittedName>
</protein>
<dbReference type="Proteomes" id="UP000003824">
    <property type="component" value="Unassembled WGS sequence"/>
</dbReference>
<dbReference type="EMBL" id="DS999641">
    <property type="protein sequence ID" value="EFE65411.2"/>
    <property type="molecule type" value="Genomic_DNA"/>
</dbReference>
<feature type="region of interest" description="Disordered" evidence="1">
    <location>
        <begin position="119"/>
        <end position="138"/>
    </location>
</feature>
<organism evidence="3 4">
    <name type="scientific">Streptomyces viridosporus (strain ATCC 14672 / DSM 40746 / JCM 4963 / KCTC 9882 / NRRL B-12104 / FH 1290)</name>
    <name type="common">Streptomyces ghanaensis</name>
    <dbReference type="NCBI Taxonomy" id="566461"/>
    <lineage>
        <taxon>Bacteria</taxon>
        <taxon>Bacillati</taxon>
        <taxon>Actinomycetota</taxon>
        <taxon>Actinomycetes</taxon>
        <taxon>Kitasatosporales</taxon>
        <taxon>Streptomycetaceae</taxon>
        <taxon>Streptomyces</taxon>
    </lineage>
</organism>
<proteinExistence type="predicted"/>